<protein>
    <submittedName>
        <fullName evidence="2">Phosphotransferase</fullName>
    </submittedName>
</protein>
<dbReference type="SUPFAM" id="SSF56112">
    <property type="entry name" value="Protein kinase-like (PK-like)"/>
    <property type="match status" value="1"/>
</dbReference>
<dbReference type="Proteomes" id="UP001631957">
    <property type="component" value="Unassembled WGS sequence"/>
</dbReference>
<reference evidence="2 3" key="1">
    <citation type="submission" date="2024-12" db="EMBL/GenBank/DDBJ databases">
        <title>Forecasting of Potato common scab and diversities of Pathogenic streptomyces spp. in china.</title>
        <authorList>
            <person name="Handique U."/>
            <person name="Wu J."/>
        </authorList>
    </citation>
    <scope>NUCLEOTIDE SEQUENCE [LARGE SCALE GENOMIC DNA]</scope>
    <source>
        <strain evidence="2 3">ZRIMU1530</strain>
    </source>
</reference>
<evidence type="ECO:0000313" key="3">
    <source>
        <dbReference type="Proteomes" id="UP001631957"/>
    </source>
</evidence>
<dbReference type="PANTHER" id="PTHR21310">
    <property type="entry name" value="AMINOGLYCOSIDE PHOSPHOTRANSFERASE-RELATED-RELATED"/>
    <property type="match status" value="1"/>
</dbReference>
<evidence type="ECO:0000259" key="1">
    <source>
        <dbReference type="PROSITE" id="PS50011"/>
    </source>
</evidence>
<gene>
    <name evidence="2" type="ORF">ACKI18_43885</name>
</gene>
<sequence length="227" mass="23497">MEIGELIGAGRTADVFALDEDRVVRRYRDGEDATGEAVVMAYLAEHGYPVPAVWPGAAAGELVMQRLSGPTMREALVAGTLSGEQAGELLADLLLRLHAIPPRAGADPAHRIVHLDLHPENVFLTPDGPVVIDWATAQVGPPGLDTAMAALILAQAALTMPAAAEIARAVLPALVRQLGGTDGMLLPEARARRAANPTLTQEEIAALDAAVDLILAAGADAHGSVLG</sequence>
<dbReference type="PANTHER" id="PTHR21310:SF40">
    <property type="entry name" value="AMINOGLYCOSIDE PHOSPHOTRANSFERASE DOMAIN-CONTAINING PROTEIN-RELATED"/>
    <property type="match status" value="1"/>
</dbReference>
<dbReference type="RefSeq" id="WP_112483618.1">
    <property type="nucleotide sequence ID" value="NZ_JBJVNI010000037.1"/>
</dbReference>
<accession>A0ABW9I8G2</accession>
<dbReference type="InterPro" id="IPR000719">
    <property type="entry name" value="Prot_kinase_dom"/>
</dbReference>
<name>A0ABW9I8G2_9ACTN</name>
<dbReference type="InterPro" id="IPR002575">
    <property type="entry name" value="Aminoglycoside_PTrfase"/>
</dbReference>
<keyword evidence="3" id="KW-1185">Reference proteome</keyword>
<comment type="caution">
    <text evidence="2">The sequence shown here is derived from an EMBL/GenBank/DDBJ whole genome shotgun (WGS) entry which is preliminary data.</text>
</comment>
<organism evidence="2 3">
    <name type="scientific">Streptomyces niveiscabiei</name>
    <dbReference type="NCBI Taxonomy" id="164115"/>
    <lineage>
        <taxon>Bacteria</taxon>
        <taxon>Bacillati</taxon>
        <taxon>Actinomycetota</taxon>
        <taxon>Actinomycetes</taxon>
        <taxon>Kitasatosporales</taxon>
        <taxon>Streptomycetaceae</taxon>
        <taxon>Streptomyces</taxon>
    </lineage>
</organism>
<dbReference type="InterPro" id="IPR011009">
    <property type="entry name" value="Kinase-like_dom_sf"/>
</dbReference>
<dbReference type="InterPro" id="IPR051678">
    <property type="entry name" value="AGP_Transferase"/>
</dbReference>
<dbReference type="Pfam" id="PF01636">
    <property type="entry name" value="APH"/>
    <property type="match status" value="1"/>
</dbReference>
<dbReference type="EMBL" id="JBJVNI010000037">
    <property type="protein sequence ID" value="MFM9615612.1"/>
    <property type="molecule type" value="Genomic_DNA"/>
</dbReference>
<evidence type="ECO:0000313" key="2">
    <source>
        <dbReference type="EMBL" id="MFM9615612.1"/>
    </source>
</evidence>
<feature type="domain" description="Protein kinase" evidence="1">
    <location>
        <begin position="1"/>
        <end position="227"/>
    </location>
</feature>
<proteinExistence type="predicted"/>
<dbReference type="Gene3D" id="3.90.1200.10">
    <property type="match status" value="1"/>
</dbReference>
<dbReference type="PROSITE" id="PS50011">
    <property type="entry name" value="PROTEIN_KINASE_DOM"/>
    <property type="match status" value="1"/>
</dbReference>